<name>A0A919HUV9_KLEPN</name>
<feature type="region of interest" description="Disordered" evidence="3">
    <location>
        <begin position="1"/>
        <end position="24"/>
    </location>
</feature>
<reference evidence="5" key="1">
    <citation type="submission" date="2020-10" db="EMBL/GenBank/DDBJ databases">
        <title>Genome Sequence of ESBL Producing Zambian Clinical Strains.</title>
        <authorList>
            <person name="Shawa M."/>
            <person name="Furuta Y."/>
            <person name="Simbotwe M."/>
            <person name="Mulenga E."/>
            <person name="Mubanga M."/>
            <person name="Mulenga G."/>
            <person name="Kaile C."/>
            <person name="Zorigt T."/>
            <person name="Hang'ombe B."/>
            <person name="Higashi H."/>
        </authorList>
    </citation>
    <scope>NUCLEOTIDE SEQUENCE</scope>
    <source>
        <strain evidence="5">Zam_UTH_09</strain>
    </source>
</reference>
<dbReference type="InterPro" id="IPR041542">
    <property type="entry name" value="GH43_C2"/>
</dbReference>
<organism evidence="5 6">
    <name type="scientific">Klebsiella pneumoniae</name>
    <dbReference type="NCBI Taxonomy" id="573"/>
    <lineage>
        <taxon>Bacteria</taxon>
        <taxon>Pseudomonadati</taxon>
        <taxon>Pseudomonadota</taxon>
        <taxon>Gammaproteobacteria</taxon>
        <taxon>Enterobacterales</taxon>
        <taxon>Enterobacteriaceae</taxon>
        <taxon>Klebsiella/Raoultella group</taxon>
        <taxon>Klebsiella</taxon>
        <taxon>Klebsiella pneumoniae complex</taxon>
    </lineage>
</organism>
<feature type="domain" description="Beta-xylosidase C-terminal Concanavalin A-like" evidence="4">
    <location>
        <begin position="84"/>
        <end position="286"/>
    </location>
</feature>
<dbReference type="InterPro" id="IPR023296">
    <property type="entry name" value="Glyco_hydro_beta-prop_sf"/>
</dbReference>
<dbReference type="AlphaFoldDB" id="A0A919HUV9"/>
<dbReference type="Gene3D" id="2.60.120.200">
    <property type="match status" value="1"/>
</dbReference>
<dbReference type="EMBL" id="BNFF01000001">
    <property type="protein sequence ID" value="GHK54650.1"/>
    <property type="molecule type" value="Genomic_DNA"/>
</dbReference>
<evidence type="ECO:0000313" key="6">
    <source>
        <dbReference type="Proteomes" id="UP000655094"/>
    </source>
</evidence>
<proteinExistence type="predicted"/>
<dbReference type="InterPro" id="IPR013320">
    <property type="entry name" value="ConA-like_dom_sf"/>
</dbReference>
<keyword evidence="1" id="KW-0378">Hydrolase</keyword>
<accession>A0A919HUV9</accession>
<dbReference type="SUPFAM" id="SSF49899">
    <property type="entry name" value="Concanavalin A-like lectins/glucanases"/>
    <property type="match status" value="1"/>
</dbReference>
<dbReference type="PANTHER" id="PTHR42812">
    <property type="entry name" value="BETA-XYLOSIDASE"/>
    <property type="match status" value="1"/>
</dbReference>
<gene>
    <name evidence="5" type="ORF">KPZU09_43860</name>
</gene>
<comment type="caution">
    <text evidence="5">The sequence shown here is derived from an EMBL/GenBank/DDBJ whole genome shotgun (WGS) entry which is preliminary data.</text>
</comment>
<protein>
    <recommendedName>
        <fullName evidence="4">Beta-xylosidase C-terminal Concanavalin A-like domain-containing protein</fullName>
    </recommendedName>
</protein>
<evidence type="ECO:0000313" key="5">
    <source>
        <dbReference type="EMBL" id="GHK54650.1"/>
    </source>
</evidence>
<dbReference type="InterPro" id="IPR051795">
    <property type="entry name" value="Glycosyl_Hydrlase_43"/>
</dbReference>
<dbReference type="SUPFAM" id="SSF75005">
    <property type="entry name" value="Arabinanase/levansucrase/invertase"/>
    <property type="match status" value="1"/>
</dbReference>
<evidence type="ECO:0000259" key="4">
    <source>
        <dbReference type="Pfam" id="PF17851"/>
    </source>
</evidence>
<evidence type="ECO:0000256" key="1">
    <source>
        <dbReference type="ARBA" id="ARBA00022801"/>
    </source>
</evidence>
<keyword evidence="2" id="KW-0326">Glycosidase</keyword>
<evidence type="ECO:0000256" key="3">
    <source>
        <dbReference type="SAM" id="MobiDB-lite"/>
    </source>
</evidence>
<dbReference type="Proteomes" id="UP000655094">
    <property type="component" value="Unassembled WGS sequence"/>
</dbReference>
<sequence length="308" mass="34714">MARWSPLRKANGITPRSAPGRGIARESIYDPRGWSTLGRETAIQKVYWDDEGWPRIEGGHGGKTFVEGPKDAIFTESASDNSQQDDFTSPALDPNWNTLRVPFTAKMGTTGDGKLTLIGQGSLANTHDLSLIARRWQAFYFDAAVKVKFEPFSYQQMAGLTNYYNDRHWSFVFLTWNEINGKVIEVGENNRGKYTSYLKDNAIKVPDGVEYVWFRTKVRKQTYSYEYSFDGVSFTEIPVLLDAAVLSDDYVLQSYGGFFTGAFVGLAAVDYAGYGTQAEFYQFEYQELGDRLAADGSYSWEAGETRDK</sequence>
<dbReference type="GO" id="GO:0016798">
    <property type="term" value="F:hydrolase activity, acting on glycosyl bonds"/>
    <property type="evidence" value="ECO:0007669"/>
    <property type="project" value="UniProtKB-KW"/>
</dbReference>
<dbReference type="PANTHER" id="PTHR42812:SF12">
    <property type="entry name" value="BETA-XYLOSIDASE-RELATED"/>
    <property type="match status" value="1"/>
</dbReference>
<dbReference type="Pfam" id="PF17851">
    <property type="entry name" value="GH43_C2"/>
    <property type="match status" value="1"/>
</dbReference>
<evidence type="ECO:0000256" key="2">
    <source>
        <dbReference type="ARBA" id="ARBA00023295"/>
    </source>
</evidence>